<dbReference type="Proteomes" id="UP000001075">
    <property type="component" value="Unassembled WGS sequence"/>
</dbReference>
<protein>
    <submittedName>
        <fullName evidence="1">Uncharacterized protein</fullName>
    </submittedName>
</protein>
<name>G3GYL4_CRIGR</name>
<reference evidence="2" key="1">
    <citation type="journal article" date="2011" name="Nat. Biotechnol.">
        <title>The genomic sequence of the Chinese hamster ovary (CHO)-K1 cell line.</title>
        <authorList>
            <person name="Xu X."/>
            <person name="Nagarajan H."/>
            <person name="Lewis N.E."/>
            <person name="Pan S."/>
            <person name="Cai Z."/>
            <person name="Liu X."/>
            <person name="Chen W."/>
            <person name="Xie M."/>
            <person name="Wang W."/>
            <person name="Hammond S."/>
            <person name="Andersen M.R."/>
            <person name="Neff N."/>
            <person name="Passarelli B."/>
            <person name="Koh W."/>
            <person name="Fan H.C."/>
            <person name="Wang J."/>
            <person name="Gui Y."/>
            <person name="Lee K.H."/>
            <person name="Betenbaugh M.J."/>
            <person name="Quake S.R."/>
            <person name="Famili I."/>
            <person name="Palsson B.O."/>
            <person name="Wang J."/>
        </authorList>
    </citation>
    <scope>NUCLEOTIDE SEQUENCE [LARGE SCALE GENOMIC DNA]</scope>
    <source>
        <strain evidence="2">CHO K1 cell line</strain>
    </source>
</reference>
<evidence type="ECO:0000313" key="2">
    <source>
        <dbReference type="Proteomes" id="UP000001075"/>
    </source>
</evidence>
<dbReference type="InParanoid" id="G3GYL4"/>
<dbReference type="EMBL" id="JH000067">
    <property type="protein sequence ID" value="EGW03954.1"/>
    <property type="molecule type" value="Genomic_DNA"/>
</dbReference>
<gene>
    <name evidence="1" type="ORF">I79_002894</name>
</gene>
<proteinExistence type="predicted"/>
<evidence type="ECO:0000313" key="1">
    <source>
        <dbReference type="EMBL" id="EGW03954.1"/>
    </source>
</evidence>
<dbReference type="AlphaFoldDB" id="G3GYL4"/>
<organism evidence="1 2">
    <name type="scientific">Cricetulus griseus</name>
    <name type="common">Chinese hamster</name>
    <name type="synonym">Cricetulus barabensis griseus</name>
    <dbReference type="NCBI Taxonomy" id="10029"/>
    <lineage>
        <taxon>Eukaryota</taxon>
        <taxon>Metazoa</taxon>
        <taxon>Chordata</taxon>
        <taxon>Craniata</taxon>
        <taxon>Vertebrata</taxon>
        <taxon>Euteleostomi</taxon>
        <taxon>Mammalia</taxon>
        <taxon>Eutheria</taxon>
        <taxon>Euarchontoglires</taxon>
        <taxon>Glires</taxon>
        <taxon>Rodentia</taxon>
        <taxon>Myomorpha</taxon>
        <taxon>Muroidea</taxon>
        <taxon>Cricetidae</taxon>
        <taxon>Cricetinae</taxon>
        <taxon>Cricetulus</taxon>
    </lineage>
</organism>
<sequence>MVTNCAVLLAQRQGSLYPAAHLPLIPVGRLVHRDHRLNGCQLICIGLHTDPRVEAQGQQVVDNLGREEAGSSCRMWSG</sequence>
<accession>G3GYL4</accession>